<dbReference type="Pfam" id="PF03960">
    <property type="entry name" value="ArsC"/>
    <property type="match status" value="1"/>
</dbReference>
<dbReference type="InterPro" id="IPR006659">
    <property type="entry name" value="Arsenate_reductase"/>
</dbReference>
<evidence type="ECO:0000256" key="1">
    <source>
        <dbReference type="ARBA" id="ARBA00007198"/>
    </source>
</evidence>
<evidence type="ECO:0000313" key="8">
    <source>
        <dbReference type="EMBL" id="RAP40540.1"/>
    </source>
</evidence>
<keyword evidence="9" id="KW-1185">Reference proteome</keyword>
<dbReference type="Proteomes" id="UP000248659">
    <property type="component" value="Unassembled WGS sequence"/>
</dbReference>
<dbReference type="SUPFAM" id="SSF52833">
    <property type="entry name" value="Thioredoxin-like"/>
    <property type="match status" value="1"/>
</dbReference>
<dbReference type="PANTHER" id="PTHR30041:SF5">
    <property type="entry name" value="ARSENATE REDUCTASE-RELATED"/>
    <property type="match status" value="1"/>
</dbReference>
<dbReference type="NCBIfam" id="TIGR00014">
    <property type="entry name" value="arsC"/>
    <property type="match status" value="1"/>
</dbReference>
<dbReference type="EC" id="1.20.4.1" evidence="4 7"/>
<evidence type="ECO:0000256" key="2">
    <source>
        <dbReference type="ARBA" id="ARBA00022849"/>
    </source>
</evidence>
<evidence type="ECO:0000256" key="6">
    <source>
        <dbReference type="PROSITE-ProRule" id="PRU01282"/>
    </source>
</evidence>
<keyword evidence="2" id="KW-0059">Arsenical resistance</keyword>
<evidence type="ECO:0000256" key="4">
    <source>
        <dbReference type="ARBA" id="ARBA00038969"/>
    </source>
</evidence>
<dbReference type="PROSITE" id="PS51353">
    <property type="entry name" value="ARSC"/>
    <property type="match status" value="1"/>
</dbReference>
<gene>
    <name evidence="8" type="ORF">BYZ73_15010</name>
</gene>
<evidence type="ECO:0000313" key="9">
    <source>
        <dbReference type="Proteomes" id="UP000248659"/>
    </source>
</evidence>
<sequence>MIVIHHNPDCGTSRNVLEIIRRSGTEPVVIDYLTEGWTRPQLLALFAAAGLTPRTALRRTKSPAAELGLLDEDVPDDALLDAMIAHPVLVNRPIVASPKGVRLCRPSETVLDLLDRLPPGPLYKEDGQMILTASGARVAPPGDPA</sequence>
<organism evidence="8 9">
    <name type="scientific">Rhodovulum viride</name>
    <dbReference type="NCBI Taxonomy" id="1231134"/>
    <lineage>
        <taxon>Bacteria</taxon>
        <taxon>Pseudomonadati</taxon>
        <taxon>Pseudomonadota</taxon>
        <taxon>Alphaproteobacteria</taxon>
        <taxon>Rhodobacterales</taxon>
        <taxon>Paracoccaceae</taxon>
        <taxon>Rhodovulum</taxon>
    </lineage>
</organism>
<dbReference type="InterPro" id="IPR036249">
    <property type="entry name" value="Thioredoxin-like_sf"/>
</dbReference>
<dbReference type="RefSeq" id="WP_112316569.1">
    <property type="nucleotide sequence ID" value="NZ_MUAV01000018.1"/>
</dbReference>
<keyword evidence="3 7" id="KW-0560">Oxidoreductase</keyword>
<comment type="catalytic activity">
    <reaction evidence="7">
        <text>[glutaredoxin]-dithiol + arsenate + glutathione + H(+) = glutathionyl-S-S-[glutaredoxin] + arsenite + H2O</text>
        <dbReference type="Rhea" id="RHEA:22016"/>
        <dbReference type="Rhea" id="RHEA-COMP:10729"/>
        <dbReference type="Rhea" id="RHEA-COMP:17668"/>
        <dbReference type="ChEBI" id="CHEBI:15377"/>
        <dbReference type="ChEBI" id="CHEBI:15378"/>
        <dbReference type="ChEBI" id="CHEBI:29242"/>
        <dbReference type="ChEBI" id="CHEBI:29950"/>
        <dbReference type="ChEBI" id="CHEBI:48597"/>
        <dbReference type="ChEBI" id="CHEBI:57925"/>
        <dbReference type="ChEBI" id="CHEBI:146199"/>
        <dbReference type="EC" id="1.20.4.1"/>
    </reaction>
</comment>
<dbReference type="Gene3D" id="3.40.30.10">
    <property type="entry name" value="Glutaredoxin"/>
    <property type="match status" value="1"/>
</dbReference>
<proteinExistence type="inferred from homology"/>
<evidence type="ECO:0000256" key="7">
    <source>
        <dbReference type="RuleBase" id="RU362029"/>
    </source>
</evidence>
<comment type="caution">
    <text evidence="8">The sequence shown here is derived from an EMBL/GenBank/DDBJ whole genome shotgun (WGS) entry which is preliminary data.</text>
</comment>
<dbReference type="InterPro" id="IPR006660">
    <property type="entry name" value="Arsenate_reductase-like"/>
</dbReference>
<name>A0ABX9DDY1_9RHOB</name>
<dbReference type="PANTHER" id="PTHR30041">
    <property type="entry name" value="ARSENATE REDUCTASE"/>
    <property type="match status" value="1"/>
</dbReference>
<dbReference type="EMBL" id="MUAV01000018">
    <property type="protein sequence ID" value="RAP40540.1"/>
    <property type="molecule type" value="Genomic_DNA"/>
</dbReference>
<dbReference type="CDD" id="cd03034">
    <property type="entry name" value="ArsC_ArsC"/>
    <property type="match status" value="1"/>
</dbReference>
<comment type="similarity">
    <text evidence="1 6 7">Belongs to the ArsC family.</text>
</comment>
<reference evidence="8 9" key="1">
    <citation type="submission" date="2017-01" db="EMBL/GenBank/DDBJ databases">
        <title>Genome sequence of Rhodovulum viride JA756.</title>
        <authorList>
            <person name="Lakshmi K.V."/>
            <person name="Tushar L.D."/>
            <person name="Sasikala C."/>
            <person name="Venkataramana C."/>
        </authorList>
    </citation>
    <scope>NUCLEOTIDE SEQUENCE [LARGE SCALE GENOMIC DNA]</scope>
    <source>
        <strain evidence="8 9">JA756</strain>
    </source>
</reference>
<protein>
    <recommendedName>
        <fullName evidence="5 7">Arsenate reductase</fullName>
        <ecNumber evidence="4 7">1.20.4.1</ecNumber>
    </recommendedName>
</protein>
<evidence type="ECO:0000256" key="5">
    <source>
        <dbReference type="ARBA" id="ARBA00039879"/>
    </source>
</evidence>
<evidence type="ECO:0000256" key="3">
    <source>
        <dbReference type="ARBA" id="ARBA00023002"/>
    </source>
</evidence>
<accession>A0ABX9DDY1</accession>